<dbReference type="CDD" id="cd00198">
    <property type="entry name" value="vWFA"/>
    <property type="match status" value="1"/>
</dbReference>
<dbReference type="SUPFAM" id="SSF53850">
    <property type="entry name" value="Periplasmic binding protein-like II"/>
    <property type="match status" value="1"/>
</dbReference>
<dbReference type="PROSITE" id="PS51257">
    <property type="entry name" value="PROKAR_LIPOPROTEIN"/>
    <property type="match status" value="1"/>
</dbReference>
<keyword evidence="3" id="KW-1185">Reference proteome</keyword>
<dbReference type="Proteomes" id="UP001198151">
    <property type="component" value="Unassembled WGS sequence"/>
</dbReference>
<dbReference type="PROSITE" id="PS50234">
    <property type="entry name" value="VWFA"/>
    <property type="match status" value="1"/>
</dbReference>
<proteinExistence type="predicted"/>
<evidence type="ECO:0000259" key="1">
    <source>
        <dbReference type="PROSITE" id="PS50234"/>
    </source>
</evidence>
<protein>
    <submittedName>
        <fullName evidence="2">VWA domain-containing protein</fullName>
    </submittedName>
</protein>
<dbReference type="Gene3D" id="3.40.50.410">
    <property type="entry name" value="von Willebrand factor, type A domain"/>
    <property type="match status" value="1"/>
</dbReference>
<evidence type="ECO:0000313" key="2">
    <source>
        <dbReference type="EMBL" id="MCC2254318.1"/>
    </source>
</evidence>
<dbReference type="InterPro" id="IPR002035">
    <property type="entry name" value="VWF_A"/>
</dbReference>
<dbReference type="EMBL" id="JAJEQX010000011">
    <property type="protein sequence ID" value="MCC2254318.1"/>
    <property type="molecule type" value="Genomic_DNA"/>
</dbReference>
<evidence type="ECO:0000313" key="3">
    <source>
        <dbReference type="Proteomes" id="UP001198151"/>
    </source>
</evidence>
<feature type="domain" description="VWFA" evidence="1">
    <location>
        <begin position="357"/>
        <end position="531"/>
    </location>
</feature>
<dbReference type="Gene3D" id="3.40.190.10">
    <property type="entry name" value="Periplasmic binding protein-like II"/>
    <property type="match status" value="2"/>
</dbReference>
<dbReference type="Pfam" id="PF13531">
    <property type="entry name" value="SBP_bac_11"/>
    <property type="match status" value="1"/>
</dbReference>
<name>A0ABS8FWD7_9FIRM</name>
<sequence>MKMKRGFIGCLLSIFVILTMFSGCNVGSTDGGEADTVLGGGSSVLRIVSGSENSELEPILEEFSDREHVRIEMTYMGSLDIMRLLGEEDIPYDAVWPASSLWLTVGDTEHRIKHAESISISPVVFGIRKSLAEELGFVGREVSVNDLLEAIRNGKLRFCMTSATQSNSGASAYIGFLYALLGNPEVITSEDLQSDELRAQMQELLSGVDRSSGSSDWLKDMFLQGDYDAMVNYECLVIQANRELEERGEEPLYVVYPYDGLSLADSPLGYVDKGDDGQEELFLKLQEYLLSEDVQDEIQRTGRRSGYTGVSEKNKDVFRADWGLQPDRVLSSIKMPAADVLFECLNLYQTDFRKPSLTVYCLDYSGSMSGEGNEQLVQAMEQLLIQENARKNFLQASENEVNILIPFNGGVIDTYTATGNGSELEALYDKVENQEVGGGTDMYAAAVRGIELLGEYDLSQYTPAIILLTDGQSSGSLSDFEAAYAGLGTEVPVFSIMFGDADETQLEELARYTNARVFDGRENLTEAFRSVKGYN</sequence>
<dbReference type="Pfam" id="PF00092">
    <property type="entry name" value="VWA"/>
    <property type="match status" value="1"/>
</dbReference>
<accession>A0ABS8FWD7</accession>
<dbReference type="RefSeq" id="WP_227707461.1">
    <property type="nucleotide sequence ID" value="NZ_JAJEQX010000011.1"/>
</dbReference>
<gene>
    <name evidence="2" type="ORF">LKD70_07750</name>
</gene>
<dbReference type="InterPro" id="IPR036465">
    <property type="entry name" value="vWFA_dom_sf"/>
</dbReference>
<comment type="caution">
    <text evidence="2">The sequence shown here is derived from an EMBL/GenBank/DDBJ whole genome shotgun (WGS) entry which is preliminary data.</text>
</comment>
<organism evidence="2 3">
    <name type="scientific">Ruminococcus turbiniformis</name>
    <dbReference type="NCBI Taxonomy" id="2881258"/>
    <lineage>
        <taxon>Bacteria</taxon>
        <taxon>Bacillati</taxon>
        <taxon>Bacillota</taxon>
        <taxon>Clostridia</taxon>
        <taxon>Eubacteriales</taxon>
        <taxon>Oscillospiraceae</taxon>
        <taxon>Ruminococcus</taxon>
    </lineage>
</organism>
<dbReference type="SUPFAM" id="SSF53300">
    <property type="entry name" value="vWA-like"/>
    <property type="match status" value="1"/>
</dbReference>
<reference evidence="2 3" key="1">
    <citation type="submission" date="2021-10" db="EMBL/GenBank/DDBJ databases">
        <title>Anaerobic single-cell dispensing facilitates the cultivation of human gut bacteria.</title>
        <authorList>
            <person name="Afrizal A."/>
        </authorList>
    </citation>
    <scope>NUCLEOTIDE SEQUENCE [LARGE SCALE GENOMIC DNA]</scope>
    <source>
        <strain evidence="2 3">CLA-AA-H200</strain>
    </source>
</reference>